<accession>A0ABQ0XBR6</accession>
<dbReference type="EMBL" id="BKAB01000013">
    <property type="protein sequence ID" value="GEP23518.1"/>
    <property type="molecule type" value="Genomic_DNA"/>
</dbReference>
<evidence type="ECO:0000313" key="2">
    <source>
        <dbReference type="Proteomes" id="UP000321409"/>
    </source>
</evidence>
<reference evidence="1 2" key="1">
    <citation type="submission" date="2019-07" db="EMBL/GenBank/DDBJ databases">
        <title>Whole genome shotgun sequence of Lactobacillus diolivorans NBRC 107869.</title>
        <authorList>
            <person name="Hosoyama A."/>
            <person name="Uohara A."/>
            <person name="Ohji S."/>
            <person name="Ichikawa N."/>
        </authorList>
    </citation>
    <scope>NUCLEOTIDE SEQUENCE [LARGE SCALE GENOMIC DNA]</scope>
    <source>
        <strain evidence="1 2">NBRC 107869</strain>
    </source>
</reference>
<sequence>MLPKLKKNQVVPDPNRRHLMAPIFNFPLQGLDILDRKLADVIKDKDIKKFR</sequence>
<protein>
    <submittedName>
        <fullName evidence="1">Uncharacterized protein</fullName>
    </submittedName>
</protein>
<proteinExistence type="predicted"/>
<organism evidence="1 2">
    <name type="scientific">Lentilactobacillus diolivorans</name>
    <dbReference type="NCBI Taxonomy" id="179838"/>
    <lineage>
        <taxon>Bacteria</taxon>
        <taxon>Bacillati</taxon>
        <taxon>Bacillota</taxon>
        <taxon>Bacilli</taxon>
        <taxon>Lactobacillales</taxon>
        <taxon>Lactobacillaceae</taxon>
        <taxon>Lentilactobacillus</taxon>
    </lineage>
</organism>
<comment type="caution">
    <text evidence="1">The sequence shown here is derived from an EMBL/GenBank/DDBJ whole genome shotgun (WGS) entry which is preliminary data.</text>
</comment>
<gene>
    <name evidence="1" type="ORF">LDI01_11110</name>
</gene>
<keyword evidence="2" id="KW-1185">Reference proteome</keyword>
<name>A0ABQ0XBR6_9LACO</name>
<evidence type="ECO:0000313" key="1">
    <source>
        <dbReference type="EMBL" id="GEP23518.1"/>
    </source>
</evidence>
<dbReference type="Proteomes" id="UP000321409">
    <property type="component" value="Unassembled WGS sequence"/>
</dbReference>